<comment type="subcellular location">
    <subcellularLocation>
        <location evidence="1">Membrane</location>
    </subcellularLocation>
</comment>
<dbReference type="EMBL" id="BAAARJ010000025">
    <property type="protein sequence ID" value="GAA2635857.1"/>
    <property type="molecule type" value="Genomic_DNA"/>
</dbReference>
<evidence type="ECO:0000313" key="10">
    <source>
        <dbReference type="EMBL" id="GAA2635857.1"/>
    </source>
</evidence>
<evidence type="ECO:0000256" key="3">
    <source>
        <dbReference type="ARBA" id="ARBA00022692"/>
    </source>
</evidence>
<reference evidence="10 11" key="1">
    <citation type="journal article" date="2019" name="Int. J. Syst. Evol. Microbiol.">
        <title>The Global Catalogue of Microorganisms (GCM) 10K type strain sequencing project: providing services to taxonomists for standard genome sequencing and annotation.</title>
        <authorList>
            <consortium name="The Broad Institute Genomics Platform"/>
            <consortium name="The Broad Institute Genome Sequencing Center for Infectious Disease"/>
            <person name="Wu L."/>
            <person name="Ma J."/>
        </authorList>
    </citation>
    <scope>NUCLEOTIDE SEQUENCE [LARGE SCALE GENOMIC DNA]</scope>
    <source>
        <strain evidence="10 11">JCM 16373</strain>
    </source>
</reference>
<organism evidence="10 11">
    <name type="scientific">Streptomyces axinellae</name>
    <dbReference type="NCBI Taxonomy" id="552788"/>
    <lineage>
        <taxon>Bacteria</taxon>
        <taxon>Bacillati</taxon>
        <taxon>Actinomycetota</taxon>
        <taxon>Actinomycetes</taxon>
        <taxon>Kitasatosporales</taxon>
        <taxon>Streptomycetaceae</taxon>
        <taxon>Streptomyces</taxon>
    </lineage>
</organism>
<keyword evidence="6" id="KW-0408">Iron</keyword>
<proteinExistence type="predicted"/>
<dbReference type="Proteomes" id="UP001501447">
    <property type="component" value="Unassembled WGS sequence"/>
</dbReference>
<keyword evidence="5 9" id="KW-1133">Transmembrane helix</keyword>
<evidence type="ECO:0000256" key="8">
    <source>
        <dbReference type="SAM" id="MobiDB-lite"/>
    </source>
</evidence>
<feature type="transmembrane region" description="Helical" evidence="9">
    <location>
        <begin position="60"/>
        <end position="83"/>
    </location>
</feature>
<keyword evidence="7 9" id="KW-0472">Membrane</keyword>
<evidence type="ECO:0000313" key="11">
    <source>
        <dbReference type="Proteomes" id="UP001501447"/>
    </source>
</evidence>
<dbReference type="Gene3D" id="1.20.1300.10">
    <property type="entry name" value="Fumarate reductase/succinate dehydrogenase, transmembrane subunit"/>
    <property type="match status" value="1"/>
</dbReference>
<protein>
    <submittedName>
        <fullName evidence="10">Succinate dehydrogenase hydrophobic membrane anchor subunit</fullName>
    </submittedName>
</protein>
<keyword evidence="2" id="KW-0349">Heme</keyword>
<dbReference type="SUPFAM" id="SSF81343">
    <property type="entry name" value="Fumarate reductase respiratory complex transmembrane subunits"/>
    <property type="match status" value="1"/>
</dbReference>
<evidence type="ECO:0000256" key="2">
    <source>
        <dbReference type="ARBA" id="ARBA00022617"/>
    </source>
</evidence>
<evidence type="ECO:0000256" key="1">
    <source>
        <dbReference type="ARBA" id="ARBA00004370"/>
    </source>
</evidence>
<keyword evidence="3 9" id="KW-0812">Transmembrane</keyword>
<dbReference type="InterPro" id="IPR000701">
    <property type="entry name" value="SuccDH_FuR_B_TM-su"/>
</dbReference>
<evidence type="ECO:0000256" key="9">
    <source>
        <dbReference type="SAM" id="Phobius"/>
    </source>
</evidence>
<feature type="transmembrane region" description="Helical" evidence="9">
    <location>
        <begin position="142"/>
        <end position="162"/>
    </location>
</feature>
<dbReference type="CDD" id="cd03500">
    <property type="entry name" value="SQR_TypeA_SdhD_like"/>
    <property type="match status" value="1"/>
</dbReference>
<feature type="transmembrane region" description="Helical" evidence="9">
    <location>
        <begin position="103"/>
        <end position="121"/>
    </location>
</feature>
<evidence type="ECO:0000256" key="5">
    <source>
        <dbReference type="ARBA" id="ARBA00022989"/>
    </source>
</evidence>
<dbReference type="Pfam" id="PF01127">
    <property type="entry name" value="Sdh_cyt"/>
    <property type="match status" value="1"/>
</dbReference>
<keyword evidence="4" id="KW-0479">Metal-binding</keyword>
<gene>
    <name evidence="10" type="ORF">GCM10009863_60450</name>
</gene>
<feature type="region of interest" description="Disordered" evidence="8">
    <location>
        <begin position="1"/>
        <end position="24"/>
    </location>
</feature>
<name>A0ABN3QV44_9ACTN</name>
<evidence type="ECO:0000256" key="7">
    <source>
        <dbReference type="ARBA" id="ARBA00023136"/>
    </source>
</evidence>
<dbReference type="InterPro" id="IPR034804">
    <property type="entry name" value="SQR/QFR_C/D"/>
</dbReference>
<keyword evidence="11" id="KW-1185">Reference proteome</keyword>
<sequence>MMSTTETAKTADASGEPTGPQDEVALYDVDHPAPVIEPPRARTAKTPKASRGNFEMQTWLFMRLSGIVLVVLVLGHLLIQLVLDGGVSKIGFAFVAGRWASPFWQVWDLAMLWLAMLHGANGLRTVINDYAERDNTRFWLKMLLYTATVFTVLLGTLVIFTFDPNIR</sequence>
<comment type="caution">
    <text evidence="10">The sequence shown here is derived from an EMBL/GenBank/DDBJ whole genome shotgun (WGS) entry which is preliminary data.</text>
</comment>
<accession>A0ABN3QV44</accession>
<evidence type="ECO:0000256" key="6">
    <source>
        <dbReference type="ARBA" id="ARBA00023004"/>
    </source>
</evidence>
<evidence type="ECO:0000256" key="4">
    <source>
        <dbReference type="ARBA" id="ARBA00022723"/>
    </source>
</evidence>